<keyword evidence="2" id="KW-1185">Reference proteome</keyword>
<dbReference type="AlphaFoldDB" id="A0A9Q3HDW6"/>
<comment type="caution">
    <text evidence="1">The sequence shown here is derived from an EMBL/GenBank/DDBJ whole genome shotgun (WGS) entry which is preliminary data.</text>
</comment>
<evidence type="ECO:0000313" key="2">
    <source>
        <dbReference type="Proteomes" id="UP000765509"/>
    </source>
</evidence>
<reference evidence="1" key="1">
    <citation type="submission" date="2021-03" db="EMBL/GenBank/DDBJ databases">
        <title>Draft genome sequence of rust myrtle Austropuccinia psidii MF-1, a brazilian biotype.</title>
        <authorList>
            <person name="Quecine M.C."/>
            <person name="Pachon D.M.R."/>
            <person name="Bonatelli M.L."/>
            <person name="Correr F.H."/>
            <person name="Franceschini L.M."/>
            <person name="Leite T.F."/>
            <person name="Margarido G.R.A."/>
            <person name="Almeida C.A."/>
            <person name="Ferrarezi J.A."/>
            <person name="Labate C.A."/>
        </authorList>
    </citation>
    <scope>NUCLEOTIDE SEQUENCE</scope>
    <source>
        <strain evidence="1">MF-1</strain>
    </source>
</reference>
<proteinExistence type="predicted"/>
<organism evidence="1 2">
    <name type="scientific">Austropuccinia psidii MF-1</name>
    <dbReference type="NCBI Taxonomy" id="1389203"/>
    <lineage>
        <taxon>Eukaryota</taxon>
        <taxon>Fungi</taxon>
        <taxon>Dikarya</taxon>
        <taxon>Basidiomycota</taxon>
        <taxon>Pucciniomycotina</taxon>
        <taxon>Pucciniomycetes</taxon>
        <taxon>Pucciniales</taxon>
        <taxon>Sphaerophragmiaceae</taxon>
        <taxon>Austropuccinia</taxon>
    </lineage>
</organism>
<dbReference type="Proteomes" id="UP000765509">
    <property type="component" value="Unassembled WGS sequence"/>
</dbReference>
<name>A0A9Q3HDW6_9BASI</name>
<sequence length="82" mass="9146">MGDERPAQTRTSDGDPITAGLLMLLPSRYTPPAYSTASCSSTHALEFLSTAWRTLPRNELILWNAPLAKQPLREYEENAVQQ</sequence>
<accession>A0A9Q3HDW6</accession>
<dbReference type="EMBL" id="AVOT02016518">
    <property type="protein sequence ID" value="MBW0501833.1"/>
    <property type="molecule type" value="Genomic_DNA"/>
</dbReference>
<evidence type="ECO:0000313" key="1">
    <source>
        <dbReference type="EMBL" id="MBW0501833.1"/>
    </source>
</evidence>
<protein>
    <submittedName>
        <fullName evidence="1">Uncharacterized protein</fullName>
    </submittedName>
</protein>
<gene>
    <name evidence="1" type="ORF">O181_041548</name>
</gene>